<proteinExistence type="predicted"/>
<name>A0ACC0QTI6_9HYPO</name>
<organism evidence="1 2">
    <name type="scientific">Fusarium keratoplasticum</name>
    <dbReference type="NCBI Taxonomy" id="1328300"/>
    <lineage>
        <taxon>Eukaryota</taxon>
        <taxon>Fungi</taxon>
        <taxon>Dikarya</taxon>
        <taxon>Ascomycota</taxon>
        <taxon>Pezizomycotina</taxon>
        <taxon>Sordariomycetes</taxon>
        <taxon>Hypocreomycetidae</taxon>
        <taxon>Hypocreales</taxon>
        <taxon>Nectriaceae</taxon>
        <taxon>Fusarium</taxon>
        <taxon>Fusarium solani species complex</taxon>
    </lineage>
</organism>
<dbReference type="EMBL" id="CM046508">
    <property type="protein sequence ID" value="KAI8666004.1"/>
    <property type="molecule type" value="Genomic_DNA"/>
</dbReference>
<reference evidence="1" key="1">
    <citation type="submission" date="2022-06" db="EMBL/GenBank/DDBJ databases">
        <title>Fusarium solani species complex genomes reveal bases of compartmentalisation and animal pathogenesis.</title>
        <authorList>
            <person name="Tsai I.J."/>
        </authorList>
    </citation>
    <scope>NUCLEOTIDE SEQUENCE</scope>
    <source>
        <strain evidence="1">Fu6.1</strain>
    </source>
</reference>
<protein>
    <submittedName>
        <fullName evidence="1">BTB domain-containing protein</fullName>
    </submittedName>
</protein>
<keyword evidence="2" id="KW-1185">Reference proteome</keyword>
<dbReference type="Proteomes" id="UP001065298">
    <property type="component" value="Chromosome 6"/>
</dbReference>
<accession>A0ACC0QTI6</accession>
<gene>
    <name evidence="1" type="ORF">NCS57_00823700</name>
</gene>
<evidence type="ECO:0000313" key="1">
    <source>
        <dbReference type="EMBL" id="KAI8666004.1"/>
    </source>
</evidence>
<sequence length="272" mass="30784">MVERFTLAKSFWLRRDRGFSAKAMWNLMIAAYLFKSDRDLFYYSNLLAAKKNSSLVRYASKTSCWVTGLKLCLAIEELRNRGPESATRGDGAQSSQQIIPDGDVILVVGLKKSKIQLSSHLLRTTSPVFAAMLGPSFKEGTLLRESQGPTEIVLPEDNAEALWNIYSTLYGAHPRVNHLKPAELYNISIVAHKYDLVSRLSPICELWFEDTNEELFSSVKTAWKMMMAAYWLDNEFGFGNLSQTLIKAKVESFYRHGMETSDQVLGLKICCK</sequence>
<comment type="caution">
    <text evidence="1">The sequence shown here is derived from an EMBL/GenBank/DDBJ whole genome shotgun (WGS) entry which is preliminary data.</text>
</comment>
<evidence type="ECO:0000313" key="2">
    <source>
        <dbReference type="Proteomes" id="UP001065298"/>
    </source>
</evidence>